<evidence type="ECO:0000256" key="17">
    <source>
        <dbReference type="SAM" id="MobiDB-lite"/>
    </source>
</evidence>
<protein>
    <recommendedName>
        <fullName evidence="15">Small ribosomal subunit protein mS29</fullName>
    </recommendedName>
</protein>
<evidence type="ECO:0000256" key="9">
    <source>
        <dbReference type="ARBA" id="ARBA00023128"/>
    </source>
</evidence>
<keyword evidence="5" id="KW-0732">Signal</keyword>
<dbReference type="PRINTS" id="PR01716">
    <property type="entry name" value="DEATHASSOCP3"/>
</dbReference>
<dbReference type="HOGENOM" id="CLU_269201_0_0_1"/>
<keyword evidence="8" id="KW-0689">Ribosomal protein</keyword>
<feature type="compositionally biased region" description="Basic and acidic residues" evidence="17">
    <location>
        <begin position="566"/>
        <end position="579"/>
    </location>
</feature>
<dbReference type="Pfam" id="PF01391">
    <property type="entry name" value="Collagen"/>
    <property type="match status" value="2"/>
</dbReference>
<keyword evidence="4" id="KW-1003">Cell membrane</keyword>
<evidence type="ECO:0000313" key="21">
    <source>
        <dbReference type="Proteomes" id="UP000014500"/>
    </source>
</evidence>
<dbReference type="InterPro" id="IPR003599">
    <property type="entry name" value="Ig_sub"/>
</dbReference>
<dbReference type="InterPro" id="IPR008092">
    <property type="entry name" value="Ribosomal_mS29_met"/>
</dbReference>
<evidence type="ECO:0000259" key="18">
    <source>
        <dbReference type="PROSITE" id="PS50835"/>
    </source>
</evidence>
<evidence type="ECO:0000256" key="11">
    <source>
        <dbReference type="ARBA" id="ARBA00023157"/>
    </source>
</evidence>
<evidence type="ECO:0000256" key="15">
    <source>
        <dbReference type="ARBA" id="ARBA00035140"/>
    </source>
</evidence>
<dbReference type="FunFam" id="2.60.40.10:FF:000328">
    <property type="entry name" value="CLUMA_CG000981, isoform A"/>
    <property type="match status" value="1"/>
</dbReference>
<dbReference type="PANTHER" id="PTHR12810">
    <property type="entry name" value="MITOCHONDRIAL 28S RIBOSOMAL PROTEIN S29"/>
    <property type="match status" value="1"/>
</dbReference>
<dbReference type="GO" id="GO:0003735">
    <property type="term" value="F:structural constituent of ribosome"/>
    <property type="evidence" value="ECO:0007669"/>
    <property type="project" value="TreeGrafter"/>
</dbReference>
<evidence type="ECO:0000256" key="8">
    <source>
        <dbReference type="ARBA" id="ARBA00022980"/>
    </source>
</evidence>
<keyword evidence="6" id="KW-0677">Repeat</keyword>
<accession>T1JN10</accession>
<dbReference type="EMBL" id="JH431629">
    <property type="status" value="NOT_ANNOTATED_CDS"/>
    <property type="molecule type" value="Genomic_DNA"/>
</dbReference>
<dbReference type="InterPro" id="IPR007110">
    <property type="entry name" value="Ig-like_dom"/>
</dbReference>
<dbReference type="InterPro" id="IPR003598">
    <property type="entry name" value="Ig_sub2"/>
</dbReference>
<evidence type="ECO:0000256" key="2">
    <source>
        <dbReference type="ARBA" id="ARBA00004236"/>
    </source>
</evidence>
<sequence length="1216" mass="136872">MFSTTGTRAFQLKTSFTVFKRLSSSLETKTKVESQSYFRCIEQNPLNHKLVHEAQLYIIPSEDHKKLLANSIGALNKTDIRNITTFDEFAVMIRKPALEILNYMNNANYLTPPVRYVLYGKVGCGKSFTMIHLLHYAMRKKWLIVHVGWAPMWIRWCREYCPSETRKGRIDQQKEATDWLKHFKSQNSELLKDPQLTTTNDYTWTQREVTEKGKPLMDIVDQGINRVKFASDCVAVLLKEIKILASDGRVRVFVGIHGANAFFGATRLQHEDKSPVEADDITLVHAFKKMLKNDWQNAAIVATVADIANPSETRQTPFPRYLLGKRGFELLDPFIPIPVGNLSQQEAHSLLDYYIDRNWIQIEGAASEEGKKQLMFLSGKNPGQLSTICKACVVATVVISVYLYHSAGVECTRCASDKQPRVRENDPRYVDRISALLSRLGNATATARKAKREVVDEDMRVPQYFYHKRRHHHGLEYLGDEGHREISVTSRISAQEMKQLCRQHCEKGDPGPHGPPGNPGYAGVKGEKGEMGFTGRQGDKGERGYQGHKGMQGIEGHRGLMGPKGIKGEPGEKAMKGMDGRAGMAGSPGLHGIPGDKGASGIPGLDGSPGTPGMPGRPGRNGTDGRNGTNGINGAAGPRGPPGLHGPRGKKGEDGTPGKNGVPGGQIWNASIDGSILLPAKFIDGWNKTVTVREEENVRISCDAIGIPEPKVVWQLEDGSAVPTGKWHDVVIVGRQLSLTRINRLQAGTYECSASNALPETVRKYITLNVVFKPYVVVDTSHVAPVNSSWVVLRCHVEMFPGPLRYWVHPNSRIVDSNSRFVITELVSNKYTVEMILNITKFQKNDDDYGDYKCFAKNDLGTAQGLIRVHKENEFTDYLEKPTQKPQINGQVPPPLVSFEELCPTHICPECDEIICIGGRRIFVASLPLHNHYDINWFNRFFLFFFSYPCMMTEIGKPVYQGIMNGLNVSFGAWMKDAATSDEQMAKRIWLIRQDNRNMLFEYDNKEDFQRALVKREIKLETPFVGNTHIVYNGSFYYTINSTQLAKLDLMKNQVQQYSLFYADKNTEHYLYYTNHSYVDFAADENGLWLIHGQKDSANTIVVKVSPDKLEPQRMWNLTLKHQSVGEMFIICGVLYAVSNVTSRTTLIQVAFDLYQNQMVKLPKLEFANPFKGTTMISYNHRDQQLLSWDKGNQLSYPLRTNLLTKNDLLFPKAKT</sequence>
<evidence type="ECO:0000256" key="12">
    <source>
        <dbReference type="ARBA" id="ARBA00023180"/>
    </source>
</evidence>
<keyword evidence="7" id="KW-0809">Transit peptide</keyword>
<evidence type="ECO:0000256" key="3">
    <source>
        <dbReference type="ARBA" id="ARBA00009863"/>
    </source>
</evidence>
<keyword evidence="21" id="KW-1185">Reference proteome</keyword>
<keyword evidence="10" id="KW-0472">Membrane</keyword>
<evidence type="ECO:0000256" key="7">
    <source>
        <dbReference type="ARBA" id="ARBA00022946"/>
    </source>
</evidence>
<dbReference type="SUPFAM" id="SSF48726">
    <property type="entry name" value="Immunoglobulin"/>
    <property type="match status" value="2"/>
</dbReference>
<dbReference type="SMART" id="SM00284">
    <property type="entry name" value="OLF"/>
    <property type="match status" value="1"/>
</dbReference>
<keyword evidence="14" id="KW-0393">Immunoglobulin domain</keyword>
<organism evidence="20 21">
    <name type="scientific">Strigamia maritima</name>
    <name type="common">European centipede</name>
    <name type="synonym">Geophilus maritimus</name>
    <dbReference type="NCBI Taxonomy" id="126957"/>
    <lineage>
        <taxon>Eukaryota</taxon>
        <taxon>Metazoa</taxon>
        <taxon>Ecdysozoa</taxon>
        <taxon>Arthropoda</taxon>
        <taxon>Myriapoda</taxon>
        <taxon>Chilopoda</taxon>
        <taxon>Pleurostigmophora</taxon>
        <taxon>Geophilomorpha</taxon>
        <taxon>Linotaeniidae</taxon>
        <taxon>Strigamia</taxon>
    </lineage>
</organism>
<dbReference type="InterPro" id="IPR008160">
    <property type="entry name" value="Collagen"/>
</dbReference>
<keyword evidence="11 16" id="KW-1015">Disulfide bond</keyword>
<dbReference type="eggNOG" id="KOG3545">
    <property type="taxonomic scope" value="Eukaryota"/>
</dbReference>
<proteinExistence type="inferred from homology"/>
<dbReference type="Pfam" id="PF02191">
    <property type="entry name" value="OLF"/>
    <property type="match status" value="1"/>
</dbReference>
<keyword evidence="12" id="KW-0325">Glycoprotein</keyword>
<dbReference type="AlphaFoldDB" id="T1JN10"/>
<dbReference type="InterPro" id="IPR019368">
    <property type="entry name" value="Ribosomal_mS29"/>
</dbReference>
<feature type="domain" description="Olfactomedin-like" evidence="19">
    <location>
        <begin position="949"/>
        <end position="1203"/>
    </location>
</feature>
<dbReference type="PROSITE" id="PS51132">
    <property type="entry name" value="OLF"/>
    <property type="match status" value="1"/>
</dbReference>
<dbReference type="PANTHER" id="PTHR12810:SF0">
    <property type="entry name" value="SMALL RIBOSOMAL SUBUNIT PROTEIN MS29"/>
    <property type="match status" value="1"/>
</dbReference>
<keyword evidence="13" id="KW-0687">Ribonucleoprotein</keyword>
<feature type="domain" description="Ig-like" evidence="18">
    <location>
        <begin position="774"/>
        <end position="876"/>
    </location>
</feature>
<evidence type="ECO:0000256" key="14">
    <source>
        <dbReference type="ARBA" id="ARBA00023319"/>
    </source>
</evidence>
<evidence type="ECO:0000256" key="1">
    <source>
        <dbReference type="ARBA" id="ARBA00004173"/>
    </source>
</evidence>
<dbReference type="InterPro" id="IPR003112">
    <property type="entry name" value="Olfac-like_dom"/>
</dbReference>
<dbReference type="Proteomes" id="UP000014500">
    <property type="component" value="Unassembled WGS sequence"/>
</dbReference>
<comment type="similarity">
    <text evidence="3">Belongs to the mitochondrion-specific ribosomal protein mS29 family.</text>
</comment>
<dbReference type="PhylomeDB" id="T1JN10"/>
<reference evidence="21" key="1">
    <citation type="submission" date="2011-05" db="EMBL/GenBank/DDBJ databases">
        <authorList>
            <person name="Richards S.R."/>
            <person name="Qu J."/>
            <person name="Jiang H."/>
            <person name="Jhangiani S.N."/>
            <person name="Agravi P."/>
            <person name="Goodspeed R."/>
            <person name="Gross S."/>
            <person name="Mandapat C."/>
            <person name="Jackson L."/>
            <person name="Mathew T."/>
            <person name="Pu L."/>
            <person name="Thornton R."/>
            <person name="Saada N."/>
            <person name="Wilczek-Boney K.B."/>
            <person name="Lee S."/>
            <person name="Kovar C."/>
            <person name="Wu Y."/>
            <person name="Scherer S.E."/>
            <person name="Worley K.C."/>
            <person name="Muzny D.M."/>
            <person name="Gibbs R."/>
        </authorList>
    </citation>
    <scope>NUCLEOTIDE SEQUENCE</scope>
    <source>
        <strain evidence="21">Brora</strain>
    </source>
</reference>
<dbReference type="PROSITE" id="PS50835">
    <property type="entry name" value="IG_LIKE"/>
    <property type="match status" value="2"/>
</dbReference>
<evidence type="ECO:0000256" key="10">
    <source>
        <dbReference type="ARBA" id="ARBA00023136"/>
    </source>
</evidence>
<feature type="compositionally biased region" description="Low complexity" evidence="17">
    <location>
        <begin position="617"/>
        <end position="638"/>
    </location>
</feature>
<evidence type="ECO:0000256" key="16">
    <source>
        <dbReference type="PROSITE-ProRule" id="PRU00446"/>
    </source>
</evidence>
<dbReference type="GO" id="GO:0005886">
    <property type="term" value="C:plasma membrane"/>
    <property type="evidence" value="ECO:0007669"/>
    <property type="project" value="UniProtKB-SubCell"/>
</dbReference>
<evidence type="ECO:0000256" key="5">
    <source>
        <dbReference type="ARBA" id="ARBA00022729"/>
    </source>
</evidence>
<dbReference type="SMART" id="SM00409">
    <property type="entry name" value="IG"/>
    <property type="match status" value="2"/>
</dbReference>
<dbReference type="Gene3D" id="2.60.40.10">
    <property type="entry name" value="Immunoglobulins"/>
    <property type="match status" value="2"/>
</dbReference>
<feature type="domain" description="Ig-like" evidence="18">
    <location>
        <begin position="679"/>
        <end position="763"/>
    </location>
</feature>
<dbReference type="eggNOG" id="KOG3928">
    <property type="taxonomic scope" value="Eukaryota"/>
</dbReference>
<dbReference type="GO" id="GO:0005763">
    <property type="term" value="C:mitochondrial small ribosomal subunit"/>
    <property type="evidence" value="ECO:0007669"/>
    <property type="project" value="TreeGrafter"/>
</dbReference>
<reference evidence="20" key="2">
    <citation type="submission" date="2015-02" db="UniProtKB">
        <authorList>
            <consortium name="EnsemblMetazoa"/>
        </authorList>
    </citation>
    <scope>IDENTIFICATION</scope>
</reference>
<dbReference type="EnsemblMetazoa" id="SMAR015239-RA">
    <property type="protein sequence ID" value="SMAR015239-PA"/>
    <property type="gene ID" value="SMAR015239"/>
</dbReference>
<dbReference type="Pfam" id="PF13927">
    <property type="entry name" value="Ig_3"/>
    <property type="match status" value="1"/>
</dbReference>
<comment type="subcellular location">
    <subcellularLocation>
        <location evidence="2">Cell membrane</location>
    </subcellularLocation>
    <subcellularLocation>
        <location evidence="1">Mitochondrion</location>
    </subcellularLocation>
</comment>
<keyword evidence="9" id="KW-0496">Mitochondrion</keyword>
<evidence type="ECO:0000256" key="4">
    <source>
        <dbReference type="ARBA" id="ARBA00022475"/>
    </source>
</evidence>
<dbReference type="eggNOG" id="KOG3544">
    <property type="taxonomic scope" value="Eukaryota"/>
</dbReference>
<name>T1JN10_STRMM</name>
<evidence type="ECO:0000313" key="20">
    <source>
        <dbReference type="EnsemblMetazoa" id="SMAR015239-PA"/>
    </source>
</evidence>
<dbReference type="InterPro" id="IPR013783">
    <property type="entry name" value="Ig-like_fold"/>
</dbReference>
<feature type="disulfide bond" evidence="16">
    <location>
        <begin position="950"/>
        <end position="1132"/>
    </location>
</feature>
<feature type="region of interest" description="Disordered" evidence="17">
    <location>
        <begin position="506"/>
        <end position="663"/>
    </location>
</feature>
<evidence type="ECO:0000256" key="6">
    <source>
        <dbReference type="ARBA" id="ARBA00022737"/>
    </source>
</evidence>
<dbReference type="STRING" id="126957.T1JN10"/>
<evidence type="ECO:0000256" key="13">
    <source>
        <dbReference type="ARBA" id="ARBA00023274"/>
    </source>
</evidence>
<dbReference type="InterPro" id="IPR036179">
    <property type="entry name" value="Ig-like_dom_sf"/>
</dbReference>
<dbReference type="Pfam" id="PF10236">
    <property type="entry name" value="DAP3"/>
    <property type="match status" value="1"/>
</dbReference>
<dbReference type="SMART" id="SM00408">
    <property type="entry name" value="IGc2"/>
    <property type="match status" value="2"/>
</dbReference>
<dbReference type="GO" id="GO:0006915">
    <property type="term" value="P:apoptotic process"/>
    <property type="evidence" value="ECO:0007669"/>
    <property type="project" value="InterPro"/>
</dbReference>
<evidence type="ECO:0000259" key="19">
    <source>
        <dbReference type="PROSITE" id="PS51132"/>
    </source>
</evidence>